<gene>
    <name evidence="1" type="ORF">D9619_009522</name>
</gene>
<sequence>MPTTLEGSYVCHPWHQHCHLHPITTSISASESFASSNHPRSKPMRPPSFRLLHMLSLPHMLNAFRTSSHQRVEWHATIDDIIFPTLDNQSPALAFATPIAPATFDTSRTGKATTVLS</sequence>
<dbReference type="Proteomes" id="UP000567179">
    <property type="component" value="Unassembled WGS sequence"/>
</dbReference>
<proteinExistence type="predicted"/>
<reference evidence="1 2" key="1">
    <citation type="journal article" date="2020" name="ISME J.">
        <title>Uncovering the hidden diversity of litter-decomposition mechanisms in mushroom-forming fungi.</title>
        <authorList>
            <person name="Floudas D."/>
            <person name="Bentzer J."/>
            <person name="Ahren D."/>
            <person name="Johansson T."/>
            <person name="Persson P."/>
            <person name="Tunlid A."/>
        </authorList>
    </citation>
    <scope>NUCLEOTIDE SEQUENCE [LARGE SCALE GENOMIC DNA]</scope>
    <source>
        <strain evidence="1 2">CBS 101986</strain>
    </source>
</reference>
<dbReference type="AlphaFoldDB" id="A0A8H5BL31"/>
<evidence type="ECO:0000313" key="2">
    <source>
        <dbReference type="Proteomes" id="UP000567179"/>
    </source>
</evidence>
<name>A0A8H5BL31_9AGAR</name>
<accession>A0A8H5BL31</accession>
<keyword evidence="2" id="KW-1185">Reference proteome</keyword>
<dbReference type="EMBL" id="JAACJJ010000015">
    <property type="protein sequence ID" value="KAF5325200.1"/>
    <property type="molecule type" value="Genomic_DNA"/>
</dbReference>
<evidence type="ECO:0000313" key="1">
    <source>
        <dbReference type="EMBL" id="KAF5325200.1"/>
    </source>
</evidence>
<organism evidence="1 2">
    <name type="scientific">Psilocybe cf. subviscida</name>
    <dbReference type="NCBI Taxonomy" id="2480587"/>
    <lineage>
        <taxon>Eukaryota</taxon>
        <taxon>Fungi</taxon>
        <taxon>Dikarya</taxon>
        <taxon>Basidiomycota</taxon>
        <taxon>Agaricomycotina</taxon>
        <taxon>Agaricomycetes</taxon>
        <taxon>Agaricomycetidae</taxon>
        <taxon>Agaricales</taxon>
        <taxon>Agaricineae</taxon>
        <taxon>Strophariaceae</taxon>
        <taxon>Psilocybe</taxon>
    </lineage>
</organism>
<protein>
    <submittedName>
        <fullName evidence="1">Uncharacterized protein</fullName>
    </submittedName>
</protein>
<comment type="caution">
    <text evidence="1">The sequence shown here is derived from an EMBL/GenBank/DDBJ whole genome shotgun (WGS) entry which is preliminary data.</text>
</comment>